<evidence type="ECO:0000313" key="2">
    <source>
        <dbReference type="Proteomes" id="UP000006681"/>
    </source>
</evidence>
<dbReference type="RefSeq" id="WP_013336279.1">
    <property type="nucleotide sequence ID" value="NC_014537.1"/>
</dbReference>
<dbReference type="EMBL" id="CP002100">
    <property type="protein sequence ID" value="ADN50554.1"/>
    <property type="molecule type" value="Genomic_DNA"/>
</dbReference>
<protein>
    <submittedName>
        <fullName evidence="1">Uncharacterized protein</fullName>
    </submittedName>
</protein>
<dbReference type="GeneID" id="55648300"/>
<organism evidence="1 2">
    <name type="scientific">Vulcanisaeta distributa (strain DSM 14429 / JCM 11212 / NBRC 100878 / IC-017)</name>
    <dbReference type="NCBI Taxonomy" id="572478"/>
    <lineage>
        <taxon>Archaea</taxon>
        <taxon>Thermoproteota</taxon>
        <taxon>Thermoprotei</taxon>
        <taxon>Thermoproteales</taxon>
        <taxon>Thermoproteaceae</taxon>
        <taxon>Vulcanisaeta</taxon>
    </lineage>
</organism>
<dbReference type="STRING" id="572478.Vdis_1167"/>
<dbReference type="HOGENOM" id="CLU_3057343_0_0_2"/>
<dbReference type="Proteomes" id="UP000006681">
    <property type="component" value="Chromosome"/>
</dbReference>
<evidence type="ECO:0000313" key="1">
    <source>
        <dbReference type="EMBL" id="ADN50554.1"/>
    </source>
</evidence>
<reference evidence="1 2" key="1">
    <citation type="journal article" date="2010" name="Stand. Genomic Sci.">
        <title>Complete genome sequence of Vulcanisaeta distributa type strain (IC-017).</title>
        <authorList>
            <person name="Mavromatis K."/>
            <person name="Sikorski J."/>
            <person name="Pabst E."/>
            <person name="Teshima H."/>
            <person name="Lapidus A."/>
            <person name="Lucas S."/>
            <person name="Nolan M."/>
            <person name="Glavina Del Rio T."/>
            <person name="Cheng J.F."/>
            <person name="Bruce D."/>
            <person name="Goodwin L."/>
            <person name="Pitluck S."/>
            <person name="Liolios K."/>
            <person name="Ivanova N."/>
            <person name="Mikhailova N."/>
            <person name="Pati A."/>
            <person name="Chen A."/>
            <person name="Palaniappan K."/>
            <person name="Land M."/>
            <person name="Hauser L."/>
            <person name="Chang Y.J."/>
            <person name="Jeffries C.D."/>
            <person name="Rohde M."/>
            <person name="Spring S."/>
            <person name="Goker M."/>
            <person name="Wirth R."/>
            <person name="Woyke T."/>
            <person name="Bristow J."/>
            <person name="Eisen J.A."/>
            <person name="Markowitz V."/>
            <person name="Hugenholtz P."/>
            <person name="Klenk H.P."/>
            <person name="Kyrpides N.C."/>
        </authorList>
    </citation>
    <scope>NUCLEOTIDE SEQUENCE [LARGE SCALE GENOMIC DNA]</scope>
    <source>
        <strain evidence="2">DSM 14429 / JCM 11212 / NBRC 100878 / IC-017</strain>
    </source>
</reference>
<gene>
    <name evidence="1" type="ordered locus">Vdis_1167</name>
</gene>
<dbReference type="AlphaFoldDB" id="E1QQY4"/>
<reference evidence="2" key="2">
    <citation type="journal article" date="2010" name="Stand. Genomic Sci.">
        <title>Complete genome sequence of Vulcanisaeta distributa type strain (IC-017T).</title>
        <authorList>
            <person name="Mavromatis K."/>
            <person name="Sikorski J."/>
            <person name="Pabst E."/>
            <person name="Teshima H."/>
            <person name="Lapidus A."/>
            <person name="Lucas S."/>
            <person name="Nolan M."/>
            <person name="Glavina Del Rio T."/>
            <person name="Cheng J."/>
            <person name="Bruce D."/>
            <person name="Goodwin L."/>
            <person name="Pitluck S."/>
            <person name="Liolios K."/>
            <person name="Ivanova N."/>
            <person name="Mikhailova N."/>
            <person name="Pati A."/>
            <person name="Chen A."/>
            <person name="Palaniappan K."/>
            <person name="Land M."/>
            <person name="Hauser L."/>
            <person name="Chang Y."/>
            <person name="Jeffries C."/>
            <person name="Rohde M."/>
            <person name="Spring S."/>
            <person name="Goker M."/>
            <person name="Wirth R."/>
            <person name="Woyke T."/>
            <person name="Bristow J."/>
            <person name="Eisen J."/>
            <person name="Markowitz V."/>
            <person name="Hugenholtz P."/>
            <person name="Klenk H."/>
            <person name="Kyrpides N."/>
        </authorList>
    </citation>
    <scope>NUCLEOTIDE SEQUENCE [LARGE SCALE GENOMIC DNA]</scope>
    <source>
        <strain evidence="2">DSM 14429 / JCM 11212 / NBRC 100878 / IC-017</strain>
    </source>
</reference>
<dbReference type="KEGG" id="vdi:Vdis_1167"/>
<accession>E1QQY4</accession>
<name>E1QQY4_VULDI</name>
<proteinExistence type="predicted"/>
<keyword evidence="2" id="KW-1185">Reference proteome</keyword>
<sequence length="53" mass="5860">MHDDLDRWFASGGIGRGVVQELITMYAGESESKPLGEAPWGDKYVKVFISISD</sequence>